<keyword evidence="2" id="KW-1185">Reference proteome</keyword>
<proteinExistence type="predicted"/>
<dbReference type="KEGG" id="sniv:SFSGTM_02060"/>
<evidence type="ECO:0000313" key="2">
    <source>
        <dbReference type="Proteomes" id="UP000463939"/>
    </source>
</evidence>
<accession>A0A809RZ62</accession>
<dbReference type="RefSeq" id="WP_162083541.1">
    <property type="nucleotide sequence ID" value="NZ_AP021881.1"/>
</dbReference>
<evidence type="ECO:0000313" key="1">
    <source>
        <dbReference type="EMBL" id="BBO99497.1"/>
    </source>
</evidence>
<protein>
    <submittedName>
        <fullName evidence="1">Uncharacterized protein</fullName>
    </submittedName>
</protein>
<sequence length="175" mass="20323">MIIYLDYDGVLHADEAYRTKRGVELRGGGKLFEHAGILIDALVPYPDARIVLSTSWVRELGFNRAKSYLPDELSRLVIGATYHSKIERDEEFTNNMRWGMMTRHQQIYSHAVRHKIGHWFAIDDDHADWPDVQFDQLVATKGKLGLNDFFAKQQLNKLLKEQHEAESAKHFMEPK</sequence>
<organism evidence="1 2">
    <name type="scientific">Sulfuriferula nivalis</name>
    <dbReference type="NCBI Taxonomy" id="2675298"/>
    <lineage>
        <taxon>Bacteria</taxon>
        <taxon>Pseudomonadati</taxon>
        <taxon>Pseudomonadota</taxon>
        <taxon>Betaproteobacteria</taxon>
        <taxon>Nitrosomonadales</taxon>
        <taxon>Sulfuricellaceae</taxon>
        <taxon>Sulfuriferula</taxon>
    </lineage>
</organism>
<dbReference type="EMBL" id="AP021881">
    <property type="protein sequence ID" value="BBO99497.1"/>
    <property type="molecule type" value="Genomic_DNA"/>
</dbReference>
<reference evidence="2" key="1">
    <citation type="submission" date="2019-11" db="EMBL/GenBank/DDBJ databases">
        <title>Isolation and characterization of a novel species in the genus Sulfuriferula.</title>
        <authorList>
            <person name="Mochizuki J."/>
            <person name="Kojima H."/>
            <person name="Fukui M."/>
        </authorList>
    </citation>
    <scope>NUCLEOTIDE SEQUENCE [LARGE SCALE GENOMIC DNA]</scope>
    <source>
        <strain evidence="2">SGTM</strain>
    </source>
</reference>
<dbReference type="Pfam" id="PF18143">
    <property type="entry name" value="HAD_SAK_2"/>
    <property type="match status" value="1"/>
</dbReference>
<gene>
    <name evidence="1" type="ORF">SFSGTM_02060</name>
</gene>
<name>A0A809RZ62_9PROT</name>
<dbReference type="AlphaFoldDB" id="A0A809RZ62"/>
<dbReference type="Proteomes" id="UP000463939">
    <property type="component" value="Chromosome"/>
</dbReference>